<evidence type="ECO:0000259" key="11">
    <source>
        <dbReference type="Pfam" id="PF02463"/>
    </source>
</evidence>
<feature type="coiled-coil region" evidence="10">
    <location>
        <begin position="53"/>
        <end position="80"/>
    </location>
</feature>
<evidence type="ECO:0000256" key="4">
    <source>
        <dbReference type="ARBA" id="ARBA00022490"/>
    </source>
</evidence>
<gene>
    <name evidence="9" type="primary">recF</name>
    <name evidence="12" type="ORF">COS81_01075</name>
</gene>
<comment type="subcellular location">
    <subcellularLocation>
        <location evidence="1 9">Cytoplasm</location>
    </subcellularLocation>
</comment>
<dbReference type="GO" id="GO:0000731">
    <property type="term" value="P:DNA synthesis involved in DNA repair"/>
    <property type="evidence" value="ECO:0007669"/>
    <property type="project" value="TreeGrafter"/>
</dbReference>
<dbReference type="InterPro" id="IPR003395">
    <property type="entry name" value="RecF/RecN/SMC_N"/>
</dbReference>
<evidence type="ECO:0000313" key="13">
    <source>
        <dbReference type="Proteomes" id="UP000229916"/>
    </source>
</evidence>
<dbReference type="HAMAP" id="MF_00365">
    <property type="entry name" value="RecF"/>
    <property type="match status" value="1"/>
</dbReference>
<accession>A0A2M7AP90</accession>
<dbReference type="NCBIfam" id="TIGR00611">
    <property type="entry name" value="recf"/>
    <property type="match status" value="1"/>
</dbReference>
<dbReference type="SUPFAM" id="SSF52540">
    <property type="entry name" value="P-loop containing nucleoside triphosphate hydrolases"/>
    <property type="match status" value="1"/>
</dbReference>
<dbReference type="GO" id="GO:0003697">
    <property type="term" value="F:single-stranded DNA binding"/>
    <property type="evidence" value="ECO:0007669"/>
    <property type="project" value="UniProtKB-UniRule"/>
</dbReference>
<dbReference type="InterPro" id="IPR042174">
    <property type="entry name" value="RecF_2"/>
</dbReference>
<protein>
    <recommendedName>
        <fullName evidence="3 9">DNA replication and repair protein RecF</fullName>
    </recommendedName>
</protein>
<evidence type="ECO:0000256" key="2">
    <source>
        <dbReference type="ARBA" id="ARBA00008016"/>
    </source>
</evidence>
<evidence type="ECO:0000256" key="8">
    <source>
        <dbReference type="ARBA" id="ARBA00023125"/>
    </source>
</evidence>
<comment type="similarity">
    <text evidence="2 9">Belongs to the RecF family.</text>
</comment>
<keyword evidence="10" id="KW-0175">Coiled coil</keyword>
<reference evidence="13" key="1">
    <citation type="submission" date="2017-09" db="EMBL/GenBank/DDBJ databases">
        <title>Depth-based differentiation of microbial function through sediment-hosted aquifers and enrichment of novel symbionts in the deep terrestrial subsurface.</title>
        <authorList>
            <person name="Probst A.J."/>
            <person name="Ladd B."/>
            <person name="Jarett J.K."/>
            <person name="Geller-Mcgrath D.E."/>
            <person name="Sieber C.M.K."/>
            <person name="Emerson J.B."/>
            <person name="Anantharaman K."/>
            <person name="Thomas B.C."/>
            <person name="Malmstrom R."/>
            <person name="Stieglmeier M."/>
            <person name="Klingl A."/>
            <person name="Woyke T."/>
            <person name="Ryan C.M."/>
            <person name="Banfield J.F."/>
        </authorList>
    </citation>
    <scope>NUCLEOTIDE SEQUENCE [LARGE SCALE GENOMIC DNA]</scope>
</reference>
<evidence type="ECO:0000256" key="7">
    <source>
        <dbReference type="ARBA" id="ARBA00022840"/>
    </source>
</evidence>
<dbReference type="GO" id="GO:0006302">
    <property type="term" value="P:double-strand break repair"/>
    <property type="evidence" value="ECO:0007669"/>
    <property type="project" value="TreeGrafter"/>
</dbReference>
<evidence type="ECO:0000256" key="5">
    <source>
        <dbReference type="ARBA" id="ARBA00022705"/>
    </source>
</evidence>
<keyword evidence="8 9" id="KW-0238">DNA-binding</keyword>
<keyword evidence="4 9" id="KW-0963">Cytoplasm</keyword>
<organism evidence="12 13">
    <name type="scientific">candidate division WWE3 bacterium CG06_land_8_20_14_3_00_42_16</name>
    <dbReference type="NCBI Taxonomy" id="1975083"/>
    <lineage>
        <taxon>Bacteria</taxon>
        <taxon>Katanobacteria</taxon>
    </lineage>
</organism>
<keyword evidence="6 9" id="KW-0547">Nucleotide-binding</keyword>
<dbReference type="InterPro" id="IPR001238">
    <property type="entry name" value="DNA-binding_RecF"/>
</dbReference>
<dbReference type="GO" id="GO:0005737">
    <property type="term" value="C:cytoplasm"/>
    <property type="evidence" value="ECO:0007669"/>
    <property type="project" value="UniProtKB-SubCell"/>
</dbReference>
<evidence type="ECO:0000256" key="6">
    <source>
        <dbReference type="ARBA" id="ARBA00022741"/>
    </source>
</evidence>
<dbReference type="GO" id="GO:0009432">
    <property type="term" value="P:SOS response"/>
    <property type="evidence" value="ECO:0007669"/>
    <property type="project" value="UniProtKB-UniRule"/>
</dbReference>
<evidence type="ECO:0000256" key="9">
    <source>
        <dbReference type="HAMAP-Rule" id="MF_00365"/>
    </source>
</evidence>
<dbReference type="Gene3D" id="1.20.1050.90">
    <property type="entry name" value="RecF/RecN/SMC, N-terminal domain"/>
    <property type="match status" value="1"/>
</dbReference>
<keyword evidence="7 9" id="KW-0067">ATP-binding</keyword>
<dbReference type="AlphaFoldDB" id="A0A2M7AP90"/>
<dbReference type="PANTHER" id="PTHR32182:SF0">
    <property type="entry name" value="DNA REPLICATION AND REPAIR PROTEIN RECF"/>
    <property type="match status" value="1"/>
</dbReference>
<name>A0A2M7AP90_UNCKA</name>
<dbReference type="Gene3D" id="3.40.50.300">
    <property type="entry name" value="P-loop containing nucleotide triphosphate hydrolases"/>
    <property type="match status" value="1"/>
</dbReference>
<keyword evidence="9" id="KW-0234">DNA repair</keyword>
<proteinExistence type="inferred from homology"/>
<dbReference type="Proteomes" id="UP000229916">
    <property type="component" value="Unassembled WGS sequence"/>
</dbReference>
<dbReference type="PROSITE" id="PS00617">
    <property type="entry name" value="RECF_1"/>
    <property type="match status" value="1"/>
</dbReference>
<dbReference type="GO" id="GO:0006260">
    <property type="term" value="P:DNA replication"/>
    <property type="evidence" value="ECO:0007669"/>
    <property type="project" value="UniProtKB-UniRule"/>
</dbReference>
<dbReference type="GO" id="GO:0005524">
    <property type="term" value="F:ATP binding"/>
    <property type="evidence" value="ECO:0007669"/>
    <property type="project" value="UniProtKB-UniRule"/>
</dbReference>
<dbReference type="InterPro" id="IPR027417">
    <property type="entry name" value="P-loop_NTPase"/>
</dbReference>
<keyword evidence="9" id="KW-0742">SOS response</keyword>
<dbReference type="InterPro" id="IPR018078">
    <property type="entry name" value="DNA-binding_RecF_CS"/>
</dbReference>
<feature type="domain" description="RecF/RecN/SMC N-terminal" evidence="11">
    <location>
        <begin position="3"/>
        <end position="350"/>
    </location>
</feature>
<comment type="function">
    <text evidence="9">The RecF protein is involved in DNA metabolism; it is required for DNA replication and normal SOS inducibility. RecF binds preferentially to single-stranded, linear DNA. It also seems to bind ATP.</text>
</comment>
<keyword evidence="5 9" id="KW-0235">DNA replication</keyword>
<evidence type="ECO:0000256" key="10">
    <source>
        <dbReference type="SAM" id="Coils"/>
    </source>
</evidence>
<dbReference type="PANTHER" id="PTHR32182">
    <property type="entry name" value="DNA REPLICATION AND REPAIR PROTEIN RECF"/>
    <property type="match status" value="1"/>
</dbReference>
<evidence type="ECO:0000313" key="12">
    <source>
        <dbReference type="EMBL" id="PIU69174.1"/>
    </source>
</evidence>
<comment type="caution">
    <text evidence="9">Lacks conserved residue(s) required for the propagation of feature annotation.</text>
</comment>
<dbReference type="EMBL" id="PEWD01000023">
    <property type="protein sequence ID" value="PIU69174.1"/>
    <property type="molecule type" value="Genomic_DNA"/>
</dbReference>
<keyword evidence="9" id="KW-0227">DNA damage</keyword>
<sequence>MKINQLKLQNFRNFDELTLDFKKSVTLILAPNTSGKTNILEAIFYLASGHSFRADVEQELIQKDKNFANLEGKIANQEDRVILRVFLQRGEKTTILGKKKVEVNDVSRRLSSFLGNFQAVLFSPQDLNLVTDSPSKRRKYLDTVLSQTSSAYYRSLSQYQKVITRRNKLLENIREKNLNTEQLFYWNDKLLKLGQLIFYERKDLISFFNQEMKTVGEKFNSQKDNLKLIYYPSLLSSERLRAYQMKEIAAGQSLIGPHRDDFGFFWKDYDLEKYGSRGEQRLVILALKMAELSFIRSKTGEMPVLLLDDIFSELDLENRQKLTFLFGSQQTIITSTEEEVFEILEDLKDIETMRLR</sequence>
<evidence type="ECO:0000256" key="3">
    <source>
        <dbReference type="ARBA" id="ARBA00020170"/>
    </source>
</evidence>
<dbReference type="Pfam" id="PF02463">
    <property type="entry name" value="SMC_N"/>
    <property type="match status" value="1"/>
</dbReference>
<comment type="caution">
    <text evidence="12">The sequence shown here is derived from an EMBL/GenBank/DDBJ whole genome shotgun (WGS) entry which is preliminary data.</text>
</comment>
<evidence type="ECO:0000256" key="1">
    <source>
        <dbReference type="ARBA" id="ARBA00004496"/>
    </source>
</evidence>